<comment type="similarity">
    <text evidence="9">Belongs to the peptidase C1 family.</text>
</comment>
<evidence type="ECO:0000313" key="12">
    <source>
        <dbReference type="Proteomes" id="UP000821866"/>
    </source>
</evidence>
<dbReference type="Proteomes" id="UP000821866">
    <property type="component" value="Chromosome 1"/>
</dbReference>
<dbReference type="GO" id="GO:0043418">
    <property type="term" value="P:homocysteine catabolic process"/>
    <property type="evidence" value="ECO:0007669"/>
    <property type="project" value="TreeGrafter"/>
</dbReference>
<dbReference type="PANTHER" id="PTHR10363">
    <property type="entry name" value="BLEOMYCIN HYDROLASE"/>
    <property type="match status" value="1"/>
</dbReference>
<dbReference type="InterPro" id="IPR000169">
    <property type="entry name" value="Pept_cys_AS"/>
</dbReference>
<dbReference type="PROSITE" id="PS00139">
    <property type="entry name" value="THIOL_PROTEASE_CYS"/>
    <property type="match status" value="1"/>
</dbReference>
<name>A0A9J6F388_RHIMP</name>
<evidence type="ECO:0000256" key="4">
    <source>
        <dbReference type="ARBA" id="ARBA00022227"/>
    </source>
</evidence>
<evidence type="ECO:0000256" key="5">
    <source>
        <dbReference type="ARBA" id="ARBA00022490"/>
    </source>
</evidence>
<dbReference type="Pfam" id="PF03051">
    <property type="entry name" value="Peptidase_C1_2"/>
    <property type="match status" value="1"/>
</dbReference>
<dbReference type="GO" id="GO:0004197">
    <property type="term" value="F:cysteine-type endopeptidase activity"/>
    <property type="evidence" value="ECO:0007669"/>
    <property type="project" value="UniProtKB-EC"/>
</dbReference>
<dbReference type="SUPFAM" id="SSF54001">
    <property type="entry name" value="Cysteine proteinases"/>
    <property type="match status" value="1"/>
</dbReference>
<keyword evidence="8 9" id="KW-0788">Thiol protease</keyword>
<organism evidence="11 12">
    <name type="scientific">Rhipicephalus microplus</name>
    <name type="common">Cattle tick</name>
    <name type="synonym">Boophilus microplus</name>
    <dbReference type="NCBI Taxonomy" id="6941"/>
    <lineage>
        <taxon>Eukaryota</taxon>
        <taxon>Metazoa</taxon>
        <taxon>Ecdysozoa</taxon>
        <taxon>Arthropoda</taxon>
        <taxon>Chelicerata</taxon>
        <taxon>Arachnida</taxon>
        <taxon>Acari</taxon>
        <taxon>Parasitiformes</taxon>
        <taxon>Ixodida</taxon>
        <taxon>Ixodoidea</taxon>
        <taxon>Ixodidae</taxon>
        <taxon>Rhipicephalinae</taxon>
        <taxon>Rhipicephalus</taxon>
        <taxon>Boophilus</taxon>
    </lineage>
</organism>
<dbReference type="GO" id="GO:0070005">
    <property type="term" value="F:cysteine-type aminopeptidase activity"/>
    <property type="evidence" value="ECO:0007669"/>
    <property type="project" value="InterPro"/>
</dbReference>
<keyword evidence="12" id="KW-1185">Reference proteome</keyword>
<evidence type="ECO:0000313" key="11">
    <source>
        <dbReference type="EMBL" id="KAH8040975.1"/>
    </source>
</evidence>
<dbReference type="InterPro" id="IPR038765">
    <property type="entry name" value="Papain-like_cys_pep_sf"/>
</dbReference>
<evidence type="ECO:0000256" key="10">
    <source>
        <dbReference type="PIRSR" id="PIRSR005700-1"/>
    </source>
</evidence>
<accession>A0A9J6F388</accession>
<dbReference type="AlphaFoldDB" id="A0A9J6F388"/>
<evidence type="ECO:0000256" key="7">
    <source>
        <dbReference type="ARBA" id="ARBA00022801"/>
    </source>
</evidence>
<dbReference type="FunFam" id="3.90.70.10:FF:000021">
    <property type="entry name" value="Bleomycin hydrolase"/>
    <property type="match status" value="1"/>
</dbReference>
<reference evidence="11" key="2">
    <citation type="submission" date="2021-09" db="EMBL/GenBank/DDBJ databases">
        <authorList>
            <person name="Jia N."/>
            <person name="Wang J."/>
            <person name="Shi W."/>
            <person name="Du L."/>
            <person name="Sun Y."/>
            <person name="Zhan W."/>
            <person name="Jiang J."/>
            <person name="Wang Q."/>
            <person name="Zhang B."/>
            <person name="Ji P."/>
            <person name="Sakyi L.B."/>
            <person name="Cui X."/>
            <person name="Yuan T."/>
            <person name="Jiang B."/>
            <person name="Yang W."/>
            <person name="Lam T.T.-Y."/>
            <person name="Chang Q."/>
            <person name="Ding S."/>
            <person name="Wang X."/>
            <person name="Zhu J."/>
            <person name="Ruan X."/>
            <person name="Zhao L."/>
            <person name="Wei J."/>
            <person name="Que T."/>
            <person name="Du C."/>
            <person name="Cheng J."/>
            <person name="Dai P."/>
            <person name="Han X."/>
            <person name="Huang E."/>
            <person name="Gao Y."/>
            <person name="Liu J."/>
            <person name="Shao H."/>
            <person name="Ye R."/>
            <person name="Li L."/>
            <person name="Wei W."/>
            <person name="Wang X."/>
            <person name="Wang C."/>
            <person name="Huo Q."/>
            <person name="Li W."/>
            <person name="Guo W."/>
            <person name="Chen H."/>
            <person name="Chen S."/>
            <person name="Zhou L."/>
            <person name="Zhou L."/>
            <person name="Ni X."/>
            <person name="Tian J."/>
            <person name="Zhou Y."/>
            <person name="Sheng Y."/>
            <person name="Liu T."/>
            <person name="Pan Y."/>
            <person name="Xia L."/>
            <person name="Li J."/>
            <person name="Zhao F."/>
            <person name="Cao W."/>
        </authorList>
    </citation>
    <scope>NUCLEOTIDE SEQUENCE</scope>
    <source>
        <strain evidence="11">Rmic-2018</strain>
        <tissue evidence="11">Larvae</tissue>
    </source>
</reference>
<dbReference type="EC" id="3.4.22.40" evidence="3 9"/>
<evidence type="ECO:0000256" key="2">
    <source>
        <dbReference type="ARBA" id="ARBA00004496"/>
    </source>
</evidence>
<keyword evidence="7 9" id="KW-0378">Hydrolase</keyword>
<dbReference type="GO" id="GO:0006508">
    <property type="term" value="P:proteolysis"/>
    <property type="evidence" value="ECO:0007669"/>
    <property type="project" value="UniProtKB-KW"/>
</dbReference>
<dbReference type="Gene3D" id="3.90.70.10">
    <property type="entry name" value="Cysteine proteinases"/>
    <property type="match status" value="1"/>
</dbReference>
<comment type="subcellular location">
    <subcellularLocation>
        <location evidence="2 9">Cytoplasm</location>
    </subcellularLocation>
</comment>
<evidence type="ECO:0000256" key="3">
    <source>
        <dbReference type="ARBA" id="ARBA00012465"/>
    </source>
</evidence>
<dbReference type="InterPro" id="IPR004134">
    <property type="entry name" value="Peptidase_C1B"/>
</dbReference>
<evidence type="ECO:0000256" key="1">
    <source>
        <dbReference type="ARBA" id="ARBA00000423"/>
    </source>
</evidence>
<keyword evidence="5 9" id="KW-0963">Cytoplasm</keyword>
<feature type="active site" evidence="10">
    <location>
        <position position="433"/>
    </location>
</feature>
<dbReference type="VEuPathDB" id="VectorBase:LOC119180213"/>
<feature type="active site" evidence="10">
    <location>
        <position position="133"/>
    </location>
</feature>
<proteinExistence type="inferred from homology"/>
<dbReference type="GO" id="GO:0005737">
    <property type="term" value="C:cytoplasm"/>
    <property type="evidence" value="ECO:0007669"/>
    <property type="project" value="UniProtKB-SubCell"/>
</dbReference>
<comment type="caution">
    <text evidence="11">The sequence shown here is derived from an EMBL/GenBank/DDBJ whole genome shotgun (WGS) entry which is preliminary data.</text>
</comment>
<dbReference type="EMBL" id="JABSTU010000001">
    <property type="protein sequence ID" value="KAH8040975.1"/>
    <property type="molecule type" value="Genomic_DNA"/>
</dbReference>
<evidence type="ECO:0000256" key="6">
    <source>
        <dbReference type="ARBA" id="ARBA00022670"/>
    </source>
</evidence>
<evidence type="ECO:0000256" key="8">
    <source>
        <dbReference type="ARBA" id="ARBA00022807"/>
    </source>
</evidence>
<dbReference type="GO" id="GO:0009636">
    <property type="term" value="P:response to toxic substance"/>
    <property type="evidence" value="ECO:0007669"/>
    <property type="project" value="TreeGrafter"/>
</dbReference>
<sequence>MTQPHETLASKGLFIDGCRAARAPSLKVASAGFDCYTSDTMFYFTRSAMTQPHETLASKGLFIDGCRAARAPSLKVARELLEKFQKEFEKDPKNRLAQNVCTKVDLKDLCQKRTSQVDVEGRPPSNQKVTGRCWLFACLNAIRVPLMRQFQLDELELSPAYLFFWDKVERSNYFLNNVVEMWRRGETVEGRLFSFLLREPLEDGGQWHMVHNLVSKHGLVPKQCYQESVTSESSRRFNQILTSKLREFAKDLYTLLAKGSSDADVQSTIEQMMETVYRIASICLGTPPTTFTWEYYDKNKAYNRLGPITPLEFYEKHVKPVFNFDDKVCLVNDTRPSNPFGDTYTVDCLGNVVGGIPTVYNNQAIEVFMQSIVDSVKANEPVWFGCEVVKRCELKRGIFDVDYFDYEALFGTTFTLGMSRADRLIYGESCMGHAMLFTGVSLDADGKPVKFRVENSWGDDTGEKGFFTMTRDWFKEFVFEVVVDKKYLPADVIAANSKEPKVLPAWDPMGALAH</sequence>
<feature type="active site" evidence="10">
    <location>
        <position position="455"/>
    </location>
</feature>
<keyword evidence="6 9" id="KW-0645">Protease</keyword>
<comment type="catalytic activity">
    <reaction evidence="1 9">
        <text>Inactivates bleomycin B2 (a cytotoxic glycometallopeptide) by hydrolysis of a carboxyamide bond of beta-aminoalanine, but also shows general aminopeptidase activity. The specificity varies somewhat with source, but amino acid arylamides of Met, Leu and Ala are preferred.</text>
        <dbReference type="EC" id="3.4.22.40"/>
    </reaction>
</comment>
<dbReference type="PIRSF" id="PIRSF005700">
    <property type="entry name" value="PepC"/>
    <property type="match status" value="1"/>
</dbReference>
<evidence type="ECO:0000256" key="9">
    <source>
        <dbReference type="PIRNR" id="PIRNR005700"/>
    </source>
</evidence>
<dbReference type="PANTHER" id="PTHR10363:SF2">
    <property type="entry name" value="BLEOMYCIN HYDROLASE"/>
    <property type="match status" value="1"/>
</dbReference>
<reference evidence="11" key="1">
    <citation type="journal article" date="2020" name="Cell">
        <title>Large-Scale Comparative Analyses of Tick Genomes Elucidate Their Genetic Diversity and Vector Capacities.</title>
        <authorList>
            <consortium name="Tick Genome and Microbiome Consortium (TIGMIC)"/>
            <person name="Jia N."/>
            <person name="Wang J."/>
            <person name="Shi W."/>
            <person name="Du L."/>
            <person name="Sun Y."/>
            <person name="Zhan W."/>
            <person name="Jiang J.F."/>
            <person name="Wang Q."/>
            <person name="Zhang B."/>
            <person name="Ji P."/>
            <person name="Bell-Sakyi L."/>
            <person name="Cui X.M."/>
            <person name="Yuan T.T."/>
            <person name="Jiang B.G."/>
            <person name="Yang W.F."/>
            <person name="Lam T.T."/>
            <person name="Chang Q.C."/>
            <person name="Ding S.J."/>
            <person name="Wang X.J."/>
            <person name="Zhu J.G."/>
            <person name="Ruan X.D."/>
            <person name="Zhao L."/>
            <person name="Wei J.T."/>
            <person name="Ye R.Z."/>
            <person name="Que T.C."/>
            <person name="Du C.H."/>
            <person name="Zhou Y.H."/>
            <person name="Cheng J.X."/>
            <person name="Dai P.F."/>
            <person name="Guo W.B."/>
            <person name="Han X.H."/>
            <person name="Huang E.J."/>
            <person name="Li L.F."/>
            <person name="Wei W."/>
            <person name="Gao Y.C."/>
            <person name="Liu J.Z."/>
            <person name="Shao H.Z."/>
            <person name="Wang X."/>
            <person name="Wang C.C."/>
            <person name="Yang T.C."/>
            <person name="Huo Q.B."/>
            <person name="Li W."/>
            <person name="Chen H.Y."/>
            <person name="Chen S.E."/>
            <person name="Zhou L.G."/>
            <person name="Ni X.B."/>
            <person name="Tian J.H."/>
            <person name="Sheng Y."/>
            <person name="Liu T."/>
            <person name="Pan Y.S."/>
            <person name="Xia L.Y."/>
            <person name="Li J."/>
            <person name="Zhao F."/>
            <person name="Cao W.C."/>
        </authorList>
    </citation>
    <scope>NUCLEOTIDE SEQUENCE</scope>
    <source>
        <strain evidence="11">Rmic-2018</strain>
    </source>
</reference>
<gene>
    <name evidence="11" type="ORF">HPB51_013375</name>
</gene>
<dbReference type="CDD" id="cd00585">
    <property type="entry name" value="Peptidase_C1B"/>
    <property type="match status" value="1"/>
</dbReference>
<protein>
    <recommendedName>
        <fullName evidence="4 9">Bleomycin hydrolase</fullName>
        <ecNumber evidence="3 9">3.4.22.40</ecNumber>
    </recommendedName>
</protein>